<comment type="catalytic activity">
    <reaction evidence="14 15">
        <text>ATP + H2O = ADP + phosphate + H(+)</text>
        <dbReference type="Rhea" id="RHEA:13065"/>
        <dbReference type="ChEBI" id="CHEBI:15377"/>
        <dbReference type="ChEBI" id="CHEBI:15378"/>
        <dbReference type="ChEBI" id="CHEBI:30616"/>
        <dbReference type="ChEBI" id="CHEBI:43474"/>
        <dbReference type="ChEBI" id="CHEBI:456216"/>
        <dbReference type="EC" id="5.6.2.4"/>
    </reaction>
</comment>
<dbReference type="HAMAP" id="MF_01485">
    <property type="entry name" value="RecB"/>
    <property type="match status" value="1"/>
</dbReference>
<feature type="domain" description="UvrD-like helicase C-terminal" evidence="18">
    <location>
        <begin position="589"/>
        <end position="864"/>
    </location>
</feature>
<evidence type="ECO:0000256" key="16">
    <source>
        <dbReference type="PROSITE-ProRule" id="PRU00560"/>
    </source>
</evidence>
<dbReference type="Gene3D" id="1.10.486.10">
    <property type="entry name" value="PCRA, domain 4"/>
    <property type="match status" value="1"/>
</dbReference>
<dbReference type="InterPro" id="IPR014016">
    <property type="entry name" value="UvrD-like_ATP-bd"/>
</dbReference>
<dbReference type="EC" id="5.6.2.4" evidence="15"/>
<evidence type="ECO:0000256" key="3">
    <source>
        <dbReference type="ARBA" id="ARBA00022741"/>
    </source>
</evidence>
<dbReference type="GO" id="GO:0005829">
    <property type="term" value="C:cytosol"/>
    <property type="evidence" value="ECO:0007669"/>
    <property type="project" value="TreeGrafter"/>
</dbReference>
<keyword evidence="11 15" id="KW-0234">DNA repair</keyword>
<evidence type="ECO:0000256" key="11">
    <source>
        <dbReference type="ARBA" id="ARBA00023204"/>
    </source>
</evidence>
<reference evidence="19 20" key="1">
    <citation type="submission" date="2016-10" db="EMBL/GenBank/DDBJ databases">
        <authorList>
            <person name="Varghese N."/>
            <person name="Submissions S."/>
        </authorList>
    </citation>
    <scope>NUCLEOTIDE SEQUENCE [LARGE SCALE GENOMIC DNA]</scope>
    <source>
        <strain evidence="19 20">22B</strain>
    </source>
</reference>
<dbReference type="InterPro" id="IPR004586">
    <property type="entry name" value="RecB"/>
</dbReference>
<keyword evidence="3 15" id="KW-0547">Nucleotide-binding</keyword>
<dbReference type="PANTHER" id="PTHR11070">
    <property type="entry name" value="UVRD / RECB / PCRA DNA HELICASE FAMILY MEMBER"/>
    <property type="match status" value="1"/>
</dbReference>
<keyword evidence="20" id="KW-1185">Reference proteome</keyword>
<dbReference type="GO" id="GO:0043138">
    <property type="term" value="F:3'-5' DNA helicase activity"/>
    <property type="evidence" value="ECO:0007669"/>
    <property type="project" value="UniProtKB-UniRule"/>
</dbReference>
<evidence type="ECO:0000256" key="1">
    <source>
        <dbReference type="ARBA" id="ARBA00022722"/>
    </source>
</evidence>
<evidence type="ECO:0000256" key="2">
    <source>
        <dbReference type="ARBA" id="ARBA00022723"/>
    </source>
</evidence>
<dbReference type="PROSITE" id="PS51198">
    <property type="entry name" value="UVRD_HELICASE_ATP_BIND"/>
    <property type="match status" value="1"/>
</dbReference>
<keyword evidence="8 15" id="KW-0067">ATP-binding</keyword>
<feature type="binding site" evidence="16">
    <location>
        <begin position="21"/>
        <end position="28"/>
    </location>
    <ligand>
        <name>ATP</name>
        <dbReference type="ChEBI" id="CHEBI:30616"/>
    </ligand>
</feature>
<dbReference type="Pfam" id="PF00580">
    <property type="entry name" value="UvrD-helicase"/>
    <property type="match status" value="1"/>
</dbReference>
<dbReference type="RefSeq" id="WP_074840178.1">
    <property type="nucleotide sequence ID" value="NZ_CP047056.1"/>
</dbReference>
<keyword evidence="2 15" id="KW-0479">Metal-binding</keyword>
<feature type="binding site" evidence="15">
    <location>
        <position position="1250"/>
    </location>
    <ligand>
        <name>Mg(2+)</name>
        <dbReference type="ChEBI" id="CHEBI:18420"/>
    </ligand>
</feature>
<comment type="cofactor">
    <cofactor evidence="15">
        <name>Mg(2+)</name>
        <dbReference type="ChEBI" id="CHEBI:18420"/>
    </cofactor>
    <text evidence="15">Binds 1 Mg(2+) ion per subunit.</text>
</comment>
<dbReference type="Proteomes" id="UP000243374">
    <property type="component" value="Unassembled WGS sequence"/>
</dbReference>
<evidence type="ECO:0000313" key="20">
    <source>
        <dbReference type="Proteomes" id="UP000243374"/>
    </source>
</evidence>
<protein>
    <recommendedName>
        <fullName evidence="15">RecBCD enzyme subunit RecB</fullName>
        <ecNumber evidence="15">3.1.11.5</ecNumber>
        <ecNumber evidence="15">5.6.2.4</ecNumber>
    </recommendedName>
    <alternativeName>
        <fullName evidence="15">DNA 3'-5' helicase subunit RecB</fullName>
    </alternativeName>
    <alternativeName>
        <fullName evidence="15">Exonuclease V subunit RecB</fullName>
        <shortName evidence="15">ExoV subunit RecB</shortName>
    </alternativeName>
    <alternativeName>
        <fullName evidence="15">Helicase/nuclease RecBCD subunit RecB</fullName>
    </alternativeName>
</protein>
<proteinExistence type="inferred from homology"/>
<feature type="region of interest" description="Nuclease activity, interacts with RecD and RecA" evidence="15">
    <location>
        <begin position="1040"/>
        <end position="1343"/>
    </location>
</feature>
<feature type="domain" description="UvrD-like helicase ATP-binding" evidence="17">
    <location>
        <begin position="1"/>
        <end position="532"/>
    </location>
</feature>
<feature type="active site" description="For nuclease activity" evidence="15">
    <location>
        <position position="1250"/>
    </location>
</feature>
<dbReference type="GO" id="GO:0005524">
    <property type="term" value="F:ATP binding"/>
    <property type="evidence" value="ECO:0007669"/>
    <property type="project" value="UniProtKB-UniRule"/>
</dbReference>
<comment type="domain">
    <text evidence="15">The C-terminal domain has nuclease activity and interacts with RecD. It interacts with RecA, facilitating its loading onto ssDNA.</text>
</comment>
<keyword evidence="4 15" id="KW-0227">DNA damage</keyword>
<accession>A0A662ZAH3</accession>
<dbReference type="InterPro" id="IPR027417">
    <property type="entry name" value="P-loop_NTPase"/>
</dbReference>
<name>A0A662ZAH3_9GAMM</name>
<dbReference type="EC" id="3.1.11.5" evidence="15"/>
<gene>
    <name evidence="15" type="primary">recB</name>
    <name evidence="19" type="ORF">SAMN04487865_10153</name>
</gene>
<evidence type="ECO:0000259" key="18">
    <source>
        <dbReference type="PROSITE" id="PS51217"/>
    </source>
</evidence>
<evidence type="ECO:0000259" key="17">
    <source>
        <dbReference type="PROSITE" id="PS51198"/>
    </source>
</evidence>
<dbReference type="SUPFAM" id="SSF52980">
    <property type="entry name" value="Restriction endonuclease-like"/>
    <property type="match status" value="1"/>
</dbReference>
<feature type="binding site" evidence="15">
    <location>
        <position position="1233"/>
    </location>
    <ligand>
        <name>Mg(2+)</name>
        <dbReference type="ChEBI" id="CHEBI:18420"/>
    </ligand>
</feature>
<organism evidence="19 20">
    <name type="scientific">Succinivibrio dextrinosolvens</name>
    <dbReference type="NCBI Taxonomy" id="83771"/>
    <lineage>
        <taxon>Bacteria</taxon>
        <taxon>Pseudomonadati</taxon>
        <taxon>Pseudomonadota</taxon>
        <taxon>Gammaproteobacteria</taxon>
        <taxon>Aeromonadales</taxon>
        <taxon>Succinivibrionaceae</taxon>
        <taxon>Succinivibrio</taxon>
    </lineage>
</organism>
<evidence type="ECO:0000256" key="14">
    <source>
        <dbReference type="ARBA" id="ARBA00048988"/>
    </source>
</evidence>
<comment type="miscellaneous">
    <text evidence="15">In the RecBCD complex, RecB has a slow 3'-5' helicase, an exonuclease activity and loads RecA onto ssDNA, RecD has a fast 5'-3' helicase activity, while RecC stimulates the ATPase and processivity of the RecB helicase and contributes to recognition of the Chi site.</text>
</comment>
<comment type="catalytic activity">
    <reaction evidence="13 15">
        <text>Couples ATP hydrolysis with the unwinding of duplex DNA by translocating in the 3'-5' direction.</text>
        <dbReference type="EC" id="5.6.2.4"/>
    </reaction>
</comment>
<dbReference type="PROSITE" id="PS51217">
    <property type="entry name" value="UVRD_HELICASE_CTER"/>
    <property type="match status" value="1"/>
</dbReference>
<dbReference type="Gene3D" id="1.10.3170.10">
    <property type="entry name" value="Recbcd, chain B, domain 2"/>
    <property type="match status" value="1"/>
</dbReference>
<dbReference type="GO" id="GO:0000287">
    <property type="term" value="F:magnesium ion binding"/>
    <property type="evidence" value="ECO:0007669"/>
    <property type="project" value="UniProtKB-UniRule"/>
</dbReference>
<evidence type="ECO:0000256" key="6">
    <source>
        <dbReference type="ARBA" id="ARBA00022806"/>
    </source>
</evidence>
<dbReference type="OrthoDB" id="9810135at2"/>
<keyword evidence="12 15" id="KW-0413">Isomerase</keyword>
<keyword evidence="9 15" id="KW-0460">Magnesium</keyword>
<evidence type="ECO:0000313" key="19">
    <source>
        <dbReference type="EMBL" id="SFK01797.1"/>
    </source>
</evidence>
<comment type="subunit">
    <text evidence="15">Heterotrimer of RecB, RecC and RecD. All subunits contribute to DNA-binding. Interacts with RecA.</text>
</comment>
<dbReference type="InterPro" id="IPR011335">
    <property type="entry name" value="Restrct_endonuc-II-like"/>
</dbReference>
<keyword evidence="10 15" id="KW-0238">DNA-binding</keyword>
<evidence type="ECO:0000256" key="15">
    <source>
        <dbReference type="HAMAP-Rule" id="MF_01485"/>
    </source>
</evidence>
<dbReference type="CDD" id="cd22352">
    <property type="entry name" value="RecB_C-like"/>
    <property type="match status" value="1"/>
</dbReference>
<keyword evidence="1 15" id="KW-0540">Nuclease</keyword>
<dbReference type="GO" id="GO:0008854">
    <property type="term" value="F:exodeoxyribonuclease V activity"/>
    <property type="evidence" value="ECO:0007669"/>
    <property type="project" value="UniProtKB-EC"/>
</dbReference>
<comment type="similarity">
    <text evidence="15">Belongs to the helicase family. UvrD subfamily.</text>
</comment>
<dbReference type="SUPFAM" id="SSF52540">
    <property type="entry name" value="P-loop containing nucleoside triphosphate hydrolases"/>
    <property type="match status" value="1"/>
</dbReference>
<evidence type="ECO:0000256" key="4">
    <source>
        <dbReference type="ARBA" id="ARBA00022763"/>
    </source>
</evidence>
<keyword evidence="6 15" id="KW-0347">Helicase</keyword>
<keyword evidence="7 15" id="KW-0269">Exonuclease</keyword>
<feature type="region of interest" description="DNA-binding and helicase activity, interacts with RecC" evidence="15">
    <location>
        <begin position="1"/>
        <end position="1001"/>
    </location>
</feature>
<dbReference type="Gene3D" id="3.90.320.10">
    <property type="match status" value="1"/>
</dbReference>
<sequence length="1343" mass="151763">MNNNELKVGTFNLSRSSLIEASAGTGKTYTITYLVLRLLLGSRGFDDNHPESQLNYGYNAGPLELKNILVVTFTKAAASDLKARIREKIVTARSVFEKVSKKGIEILNALDLEEQMKSLVREMVLVNGIEARACALLLLNAERSIDEAPICTIHSFCTSALHKIYTFEAGESFGVQLCEDISEQSMEAKNTVWRELFYKGDENSKKLAALLSVDSDDNIFNTLNLYQDKLERVRNTDEKEGYFGYNLLNIKAHSSGDIRKTVVKVLGNLDAYLSDFLVFADRVKSIFNEYEVITDNDEPGSFFTRIKGAAPKFKNSAKAGYKLLRELCSIKDDEERKLCFIRGSFPDGNNFNSISRVTDRSKYPEIFRNSEKIIEIEDLYMEMASLHNKFDEVKSEILFDIAIMAEQKLDEILDRDNLVGFDGIIRRLDYVLNYKEGSKDTLPGLIRASYPVAMIDEFQDTDPVQFSIFSKLYLNENAKKTGACCYLIGDPKQSIYGFRKADIHSYLKARSLIETLYGNDSIYTLSTNFRSQEQIVEGVNGIFLLRTDPFFFEENSKDNIEFNKVNAKIKTLGNSGKCSFRFCNKPSPSDNFSAASNYVDFISKDDVYDEYPESKGKTGIKTVCKNFIARKLANAVKVCLSHGLLDSVSGDKIISRGVKASDIAILVRSGSEAKLIQAALKENGISSVYYSDSSKVFDEESSDNSIAEYELILYLIEAMEDYPNRGKVRRLLLSQLCSASTLDSLDSQSDSLELEVALLKECREIWEKNGFFPAFSKWANDERHQCLKNNLSFTGGERMVTNLWHLAELLQSARTHEQGIQAQKRWYTELRSNPSALSDSDMFSKRLESEASQVAIYTIFKSKGLEFPLVFMPYLWTDMRAVTQNDAFYYDEKKEKLYFDILGTEATLNQKKTSDLQEDARLLYVALTRACAANFMYIAQISEKNPNSLISEFTKSEQNEKTAFSEAQSLLAGPITDVLLKNKKPEDAENAVVKNPFRVVNDDFYKTVESSAPVQNDAVSELQIVGPSEFDESFSGIRQDYRISSYSGIVARSEDGGPSSSGQNEDIPKENFTRFNFPKSAIAGTYLHSLMEYCDFSNSLNDATRLECIKKAELTNEAGILKRWTAYSMKGLSDEEIIKLKTDVLSEWLSDVVQSKLPCGDSKTVRLCDLEKGDWLCELEFLFPSDKFTSDKLEALRHKNAAVFAQEKGITLDNINFSLAQSELSGFVKGFIDLAIKVGDGSDAKFYVIDYKSNFIGSSVPAYSYEAVARNMLEHCYDVQYLFYSLAMHRFLKTRIENYSYEKNFGGIIYLYLRGMEPDSSNSIIYTKPKQEIIEELSSIFSE</sequence>
<dbReference type="InterPro" id="IPR000212">
    <property type="entry name" value="DNA_helicase_UvrD/REP"/>
</dbReference>
<comment type="function">
    <text evidence="15">A helicase/nuclease that prepares dsDNA breaks (DSB) for recombinational DNA repair. Binds to DSBs and unwinds DNA via a highly rapid and processive ATP-dependent bidirectional helicase activity. Unwinds dsDNA until it encounters a Chi (crossover hotspot instigator) sequence from the 3' direction. Cuts ssDNA a few nucleotides 3' to the Chi site. The properties and activities of the enzyme are changed at Chi. The Chi-altered holoenzyme produces a long 3'-ssDNA overhang and facilitates RecA-binding to the ssDNA for homologous DNA recombination and repair. Holoenzyme degrades any linearized DNA that is unable to undergo homologous recombination. In the holoenzyme this subunit contributes ATPase, 3'-5' helicase, exonuclease activity and loads RecA onto ssDNA.</text>
</comment>
<comment type="domain">
    <text evidence="15">The N-terminal DNA-binding domain is a ssDNA-dependent ATPase and has ATP-dependent 3'-5' helicase function. This domain interacts with RecC.</text>
</comment>
<evidence type="ECO:0000256" key="12">
    <source>
        <dbReference type="ARBA" id="ARBA00023235"/>
    </source>
</evidence>
<dbReference type="GO" id="GO:0009338">
    <property type="term" value="C:exodeoxyribonuclease V complex"/>
    <property type="evidence" value="ECO:0007669"/>
    <property type="project" value="TreeGrafter"/>
</dbReference>
<dbReference type="Gene3D" id="3.40.50.300">
    <property type="entry name" value="P-loop containing nucleotide triphosphate hydrolases"/>
    <property type="match status" value="2"/>
</dbReference>
<dbReference type="InterPro" id="IPR011604">
    <property type="entry name" value="PDDEXK-like_dom_sf"/>
</dbReference>
<feature type="binding site" evidence="15">
    <location>
        <position position="1088"/>
    </location>
    <ligand>
        <name>Mg(2+)</name>
        <dbReference type="ChEBI" id="CHEBI:18420"/>
    </ligand>
</feature>
<comment type="catalytic activity">
    <reaction evidence="15">
        <text>Exonucleolytic cleavage (in the presence of ATP) in either 5'- to 3'- or 3'- to 5'-direction to yield 5'-phosphooligonucleotides.</text>
        <dbReference type="EC" id="3.1.11.5"/>
    </reaction>
</comment>
<dbReference type="Pfam" id="PF13361">
    <property type="entry name" value="UvrD_C"/>
    <property type="match status" value="1"/>
</dbReference>
<dbReference type="PANTHER" id="PTHR11070:SF23">
    <property type="entry name" value="RECBCD ENZYME SUBUNIT RECB"/>
    <property type="match status" value="1"/>
</dbReference>
<dbReference type="GO" id="GO:0000724">
    <property type="term" value="P:double-strand break repair via homologous recombination"/>
    <property type="evidence" value="ECO:0007669"/>
    <property type="project" value="UniProtKB-UniRule"/>
</dbReference>
<dbReference type="InterPro" id="IPR014017">
    <property type="entry name" value="DNA_helicase_UvrD-like_C"/>
</dbReference>
<evidence type="ECO:0000256" key="7">
    <source>
        <dbReference type="ARBA" id="ARBA00022839"/>
    </source>
</evidence>
<keyword evidence="5 15" id="KW-0378">Hydrolase</keyword>
<dbReference type="EMBL" id="FOSF01000015">
    <property type="protein sequence ID" value="SFK01797.1"/>
    <property type="molecule type" value="Genomic_DNA"/>
</dbReference>
<evidence type="ECO:0000256" key="10">
    <source>
        <dbReference type="ARBA" id="ARBA00023125"/>
    </source>
</evidence>
<evidence type="ECO:0000256" key="5">
    <source>
        <dbReference type="ARBA" id="ARBA00022801"/>
    </source>
</evidence>
<evidence type="ECO:0000256" key="8">
    <source>
        <dbReference type="ARBA" id="ARBA00022840"/>
    </source>
</evidence>
<evidence type="ECO:0000256" key="13">
    <source>
        <dbReference type="ARBA" id="ARBA00034617"/>
    </source>
</evidence>
<evidence type="ECO:0000256" key="9">
    <source>
        <dbReference type="ARBA" id="ARBA00022842"/>
    </source>
</evidence>
<dbReference type="GO" id="GO:0003677">
    <property type="term" value="F:DNA binding"/>
    <property type="evidence" value="ECO:0007669"/>
    <property type="project" value="UniProtKB-UniRule"/>
</dbReference>